<protein>
    <submittedName>
        <fullName evidence="1">Unnamed product</fullName>
    </submittedName>
</protein>
<organism evidence="1 2">
    <name type="scientific">Ostreococcus tauri</name>
    <name type="common">Marine green alga</name>
    <dbReference type="NCBI Taxonomy" id="70448"/>
    <lineage>
        <taxon>Eukaryota</taxon>
        <taxon>Viridiplantae</taxon>
        <taxon>Chlorophyta</taxon>
        <taxon>Mamiellophyceae</taxon>
        <taxon>Mamiellales</taxon>
        <taxon>Bathycoccaceae</taxon>
        <taxon>Ostreococcus</taxon>
    </lineage>
</organism>
<reference evidence="1 2" key="2">
    <citation type="journal article" date="2014" name="BMC Genomics">
        <title>An improved genome of the model marine alga Ostreococcus tauri unfolds by assessing Illumina de novo assemblies.</title>
        <authorList>
            <person name="Blanc-Mathieu R."/>
            <person name="Verhelst B."/>
            <person name="Derelle E."/>
            <person name="Rombauts S."/>
            <person name="Bouget F.Y."/>
            <person name="Carre I."/>
            <person name="Chateau A."/>
            <person name="Eyre-Walker A."/>
            <person name="Grimsley N."/>
            <person name="Moreau H."/>
            <person name="Piegu B."/>
            <person name="Rivals E."/>
            <person name="Schackwitz W."/>
            <person name="Van de Peer Y."/>
            <person name="Piganeau G."/>
        </authorList>
    </citation>
    <scope>NUCLEOTIDE SEQUENCE [LARGE SCALE GENOMIC DNA]</scope>
    <source>
        <strain evidence="2">OTTH 0595 / CCAP 157/2 / RCC745</strain>
    </source>
</reference>
<dbReference type="RefSeq" id="XP_022838157.1">
    <property type="nucleotide sequence ID" value="XM_022985259.1"/>
</dbReference>
<gene>
    <name evidence="1" type="ORF">OT_ostta01g01260</name>
</gene>
<sequence length="305" mass="35259">MWPFGSSADKFVGDEFEDIPSPFWETDVVAMGEREKREPNYYEGLQPLWPKLGQLMVMAFAVKGVVHKLETHQGKKIPGTTQPNISVDDLRKIVDDALEYAKVSAKDVHLSRTGVPSPTKEHPGYSPIVHRTLMSKPFTVIVDSVVKFTVDDVLEILKYRKRVQSNCEKRENIIKEVRYWRVGKPPRIIRDEVMREEARKVAEAKRLGNPIPKTIFGTDEEFDYLKSVENDKRQQMKVTLEENPSGAVNLTWPEEHETWYNQMLHHSLSEFEKTLLAMEVNVNMGLNYGRDGKILRKGRVRFRCC</sequence>
<comment type="caution">
    <text evidence="1">The sequence shown here is derived from an EMBL/GenBank/DDBJ whole genome shotgun (WGS) entry which is preliminary data.</text>
</comment>
<dbReference type="EMBL" id="CAID01000001">
    <property type="protein sequence ID" value="CEF96554.1"/>
    <property type="molecule type" value="Genomic_DNA"/>
</dbReference>
<evidence type="ECO:0000313" key="2">
    <source>
        <dbReference type="Proteomes" id="UP000009170"/>
    </source>
</evidence>
<dbReference type="KEGG" id="ota:OT_ostta01g01260"/>
<dbReference type="AlphaFoldDB" id="A0A090M3G9"/>
<keyword evidence="2" id="KW-1185">Reference proteome</keyword>
<proteinExistence type="predicted"/>
<dbReference type="InParanoid" id="A0A090M3G9"/>
<reference evidence="2" key="1">
    <citation type="journal article" date="2006" name="Proc. Natl. Acad. Sci. U.S.A.">
        <title>Genome analysis of the smallest free-living eukaryote Ostreococcus tauri unveils many unique features.</title>
        <authorList>
            <person name="Derelle E."/>
            <person name="Ferraz C."/>
            <person name="Rombauts S."/>
            <person name="Rouze P."/>
            <person name="Worden A.Z."/>
            <person name="Robbens S."/>
            <person name="Partensky F."/>
            <person name="Degroeve S."/>
            <person name="Echeynie S."/>
            <person name="Cooke R."/>
            <person name="Saeys Y."/>
            <person name="Wuyts J."/>
            <person name="Jabbari K."/>
            <person name="Bowler C."/>
            <person name="Panaud O."/>
            <person name="Piegu B."/>
            <person name="Ball S.G."/>
            <person name="Ral J.-P."/>
            <person name="Bouget F.-Y."/>
            <person name="Piganeau G."/>
            <person name="De Baets B."/>
            <person name="Picard A."/>
            <person name="Delseny M."/>
            <person name="Demaille J."/>
            <person name="Van de Peer Y."/>
            <person name="Moreau H."/>
        </authorList>
    </citation>
    <scope>NUCLEOTIDE SEQUENCE [LARGE SCALE GENOMIC DNA]</scope>
    <source>
        <strain evidence="2">OTTH 0595 / CCAP 157/2 / RCC745</strain>
    </source>
</reference>
<dbReference type="Proteomes" id="UP000009170">
    <property type="component" value="Unassembled WGS sequence"/>
</dbReference>
<accession>A0A090M3G9</accession>
<dbReference type="OrthoDB" id="496488at2759"/>
<dbReference type="GeneID" id="9834992"/>
<name>A0A090M3G9_OSTTA</name>
<evidence type="ECO:0000313" key="1">
    <source>
        <dbReference type="EMBL" id="CEF96554.1"/>
    </source>
</evidence>